<evidence type="ECO:0000256" key="1">
    <source>
        <dbReference type="ARBA" id="ARBA00022491"/>
    </source>
</evidence>
<keyword evidence="1" id="KW-0678">Repressor</keyword>
<keyword evidence="5" id="KW-0804">Transcription</keyword>
<evidence type="ECO:0000259" key="7">
    <source>
        <dbReference type="Pfam" id="PF12793"/>
    </source>
</evidence>
<comment type="caution">
    <text evidence="8">The sequence shown here is derived from an EMBL/GenBank/DDBJ whole genome shotgun (WGS) entry which is preliminary data.</text>
</comment>
<dbReference type="Gene3D" id="3.40.190.10">
    <property type="entry name" value="Periplasmic binding protein-like II"/>
    <property type="match status" value="1"/>
</dbReference>
<protein>
    <submittedName>
        <fullName evidence="8">HTH-type transcriptional regulator SgrR</fullName>
    </submittedName>
</protein>
<name>A0ABT5V2J7_9VIBR</name>
<sequence length="596" mass="68643">MPNHRLEQHYLKLLNHFGETSVWVTLQQLADTLFCTKRHMRNLLLKMQQSGWIAWQGEFGRGKRSKLTLLSNKNQLISNKAAYLIDQGRFNEAIDLLGSEQHLIAPLLRSKLGFCIDPEQQVLRVPYYRTMPNLHPATPLRRSERHLVRQIFSGLTRIKEENGELAADLAHYWRQITPLLWRFYIRPAVQFHDGQRLTCADITASLNRARELALFSHIEQIKIVGPHCVEFVLNAPDVNFPQLLATASALILPAQQHQMEHFARIPIGTGPYQVVQNDQRRLSLSAFDGYFGLRALLDQVDILMWPNLTQQTTDTLEPNPPAAALHTNTTWLSSSLSDQQYIAGEASELTGGPTEWLEEMFLEQGGYFLLCDSHSRHWQQPERRAWLQQLLNPYSIAQELNPAIRHLWVPASSLLPNWCHRIAALQPSSPFDRQSLDNQASTALIRLAYHDHHPEFPMLSKALENLLQRHQIELELVELPYEQWAQGAADNIDLWLGTINFPIPESWHVGAWLLGSPLLRRSICGTDHKQLHSLHHQWRSGAISSEQLMWQVIHSGWLQPLFHHWMRLKGPANAQGIHLNNLGWFDFRSTWFEPAE</sequence>
<dbReference type="InterPro" id="IPR025370">
    <property type="entry name" value="SgrR_HTH_N"/>
</dbReference>
<evidence type="ECO:0000256" key="2">
    <source>
        <dbReference type="ARBA" id="ARBA00023015"/>
    </source>
</evidence>
<evidence type="ECO:0000256" key="3">
    <source>
        <dbReference type="ARBA" id="ARBA00023125"/>
    </source>
</evidence>
<proteinExistence type="predicted"/>
<dbReference type="Pfam" id="PF12793">
    <property type="entry name" value="SgrR_N"/>
    <property type="match status" value="1"/>
</dbReference>
<dbReference type="InterPro" id="IPR039424">
    <property type="entry name" value="SBP_5"/>
</dbReference>
<dbReference type="NCBIfam" id="NF010149">
    <property type="entry name" value="PRK13626.1"/>
    <property type="match status" value="1"/>
</dbReference>
<evidence type="ECO:0000313" key="8">
    <source>
        <dbReference type="EMBL" id="MDE1515673.1"/>
    </source>
</evidence>
<feature type="domain" description="Transcriptional regulator SgrR N-terminal HTH" evidence="7">
    <location>
        <begin position="5"/>
        <end position="113"/>
    </location>
</feature>
<keyword evidence="2" id="KW-0805">Transcription regulation</keyword>
<dbReference type="PANTHER" id="PTHR30290:SF72">
    <property type="entry name" value="HTH-TYPE TRANSCRIPTIONAL REGULATOR SGRR"/>
    <property type="match status" value="1"/>
</dbReference>
<dbReference type="Proteomes" id="UP001216189">
    <property type="component" value="Unassembled WGS sequence"/>
</dbReference>
<dbReference type="PANTHER" id="PTHR30290">
    <property type="entry name" value="PERIPLASMIC BINDING COMPONENT OF ABC TRANSPORTER"/>
    <property type="match status" value="1"/>
</dbReference>
<accession>A0ABT5V2J7</accession>
<dbReference type="SUPFAM" id="SSF53850">
    <property type="entry name" value="Periplasmic binding protein-like II"/>
    <property type="match status" value="1"/>
</dbReference>
<keyword evidence="3" id="KW-0238">DNA-binding</keyword>
<dbReference type="RefSeq" id="WP_274723388.1">
    <property type="nucleotide sequence ID" value="NZ_JARBFT010000013.1"/>
</dbReference>
<evidence type="ECO:0000256" key="4">
    <source>
        <dbReference type="ARBA" id="ARBA00023159"/>
    </source>
</evidence>
<evidence type="ECO:0000259" key="6">
    <source>
        <dbReference type="Pfam" id="PF00496"/>
    </source>
</evidence>
<keyword evidence="9" id="KW-1185">Reference proteome</keyword>
<reference evidence="8 9" key="1">
    <citation type="submission" date="2023-02" db="EMBL/GenBank/DDBJ databases">
        <title>Vibrio intestini sp. nov., a close relative of Vibrio cholerae isolated from the intestine of Healthy Culter dabryi.</title>
        <authorList>
            <person name="Wu N."/>
        </authorList>
    </citation>
    <scope>NUCLEOTIDE SEQUENCE [LARGE SCALE GENOMIC DNA]</scope>
    <source>
        <strain evidence="8 9">DSL-7</strain>
    </source>
</reference>
<evidence type="ECO:0000256" key="5">
    <source>
        <dbReference type="ARBA" id="ARBA00023163"/>
    </source>
</evidence>
<dbReference type="InterPro" id="IPR000914">
    <property type="entry name" value="SBP_5_dom"/>
</dbReference>
<dbReference type="InterPro" id="IPR023767">
    <property type="entry name" value="Tscrpt_reg_SgrR"/>
</dbReference>
<dbReference type="EMBL" id="JARBFT010000013">
    <property type="protein sequence ID" value="MDE1515673.1"/>
    <property type="molecule type" value="Genomic_DNA"/>
</dbReference>
<feature type="domain" description="Solute-binding protein family 5" evidence="6">
    <location>
        <begin position="166"/>
        <end position="311"/>
    </location>
</feature>
<evidence type="ECO:0000313" key="9">
    <source>
        <dbReference type="Proteomes" id="UP001216189"/>
    </source>
</evidence>
<dbReference type="Pfam" id="PF00496">
    <property type="entry name" value="SBP_bac_5"/>
    <property type="match status" value="1"/>
</dbReference>
<keyword evidence="4" id="KW-0010">Activator</keyword>
<gene>
    <name evidence="8" type="primary">sgrR</name>
    <name evidence="8" type="ORF">PUN32_11685</name>
</gene>
<dbReference type="CDD" id="cd08507">
    <property type="entry name" value="PBP2_SgrR_like"/>
    <property type="match status" value="1"/>
</dbReference>
<organism evidence="8 9">
    <name type="scientific">Vibrio chanodichtyis</name>
    <dbReference type="NCBI Taxonomy" id="3027932"/>
    <lineage>
        <taxon>Bacteria</taxon>
        <taxon>Pseudomonadati</taxon>
        <taxon>Pseudomonadota</taxon>
        <taxon>Gammaproteobacteria</taxon>
        <taxon>Vibrionales</taxon>
        <taxon>Vibrionaceae</taxon>
        <taxon>Vibrio</taxon>
    </lineage>
</organism>